<feature type="domain" description="Mechanosensitive ion channel transmembrane helices 2/3" evidence="11">
    <location>
        <begin position="141"/>
        <end position="179"/>
    </location>
</feature>
<feature type="transmembrane region" description="Helical" evidence="8">
    <location>
        <begin position="60"/>
        <end position="78"/>
    </location>
</feature>
<dbReference type="SUPFAM" id="SSF82689">
    <property type="entry name" value="Mechanosensitive channel protein MscS (YggB), C-terminal domain"/>
    <property type="match status" value="1"/>
</dbReference>
<evidence type="ECO:0000256" key="8">
    <source>
        <dbReference type="SAM" id="Phobius"/>
    </source>
</evidence>
<evidence type="ECO:0000313" key="12">
    <source>
        <dbReference type="EMBL" id="MEK9501269.1"/>
    </source>
</evidence>
<dbReference type="Pfam" id="PF00924">
    <property type="entry name" value="MS_channel_2nd"/>
    <property type="match status" value="1"/>
</dbReference>
<feature type="domain" description="Mechanosensitive ion channel MscS C-terminal" evidence="10">
    <location>
        <begin position="254"/>
        <end position="338"/>
    </location>
</feature>
<gene>
    <name evidence="12" type="ORF">WI372_09790</name>
</gene>
<feature type="transmembrane region" description="Helical" evidence="8">
    <location>
        <begin position="127"/>
        <end position="148"/>
    </location>
</feature>
<dbReference type="Gene3D" id="1.10.287.1260">
    <property type="match status" value="1"/>
</dbReference>
<keyword evidence="4 8" id="KW-0812">Transmembrane</keyword>
<feature type="region of interest" description="Disordered" evidence="7">
    <location>
        <begin position="358"/>
        <end position="382"/>
    </location>
</feature>
<accession>A0ABU9E959</accession>
<evidence type="ECO:0000313" key="13">
    <source>
        <dbReference type="Proteomes" id="UP001484239"/>
    </source>
</evidence>
<organism evidence="12 13">
    <name type="scientific">Gaopeijia maritima</name>
    <dbReference type="NCBI Taxonomy" id="3119007"/>
    <lineage>
        <taxon>Bacteria</taxon>
        <taxon>Pseudomonadati</taxon>
        <taxon>Gemmatimonadota</taxon>
        <taxon>Longimicrobiia</taxon>
        <taxon>Gaopeijiales</taxon>
        <taxon>Gaopeijiaceae</taxon>
        <taxon>Gaopeijia</taxon>
    </lineage>
</organism>
<dbReference type="InterPro" id="IPR011014">
    <property type="entry name" value="MscS_channel_TM-2"/>
</dbReference>
<dbReference type="Proteomes" id="UP001484239">
    <property type="component" value="Unassembled WGS sequence"/>
</dbReference>
<sequence length="382" mass="40989">MQDFLGAQVGGVPVDQILIALGTAVVATFGLRFAFGLALRRFRTLARRTENDIDDLVVELLEKTRLLFIGLIALWAAARPLDLPAEAETVLRGVLVIGLHLQAGFWGMGVINYLITRWKRQQLEEDPGVATAVGVVGFMSRMGLWAVLGLTALGTLGVEVSPFVASLGIGGVAVALALQNVLGDLFASMSIVFDKPFVIGDFVSVDDLSGTVEYVGLKTTRVRSLSGEQLVFSNSDLLGSRVRNYGRMRERRVAFAIGVTYGTPAAVLRAIPGYVREAVEALDNTRFDRSHLKGFGDSSIDFETVYYMSVPDYTAFMDTQEQINLALYERFEDEGIDFAFPTRTVHVVGSGADGEVGVAVSEGSPTSADASPPGADASPPGE</sequence>
<dbReference type="RefSeq" id="WP_405277466.1">
    <property type="nucleotide sequence ID" value="NZ_CP144380.1"/>
</dbReference>
<feature type="compositionally biased region" description="Low complexity" evidence="7">
    <location>
        <begin position="363"/>
        <end position="382"/>
    </location>
</feature>
<keyword evidence="5 8" id="KW-1133">Transmembrane helix</keyword>
<keyword evidence="3" id="KW-1003">Cell membrane</keyword>
<dbReference type="PANTHER" id="PTHR30566:SF25">
    <property type="entry name" value="INNER MEMBRANE PROTEIN"/>
    <property type="match status" value="1"/>
</dbReference>
<keyword evidence="13" id="KW-1185">Reference proteome</keyword>
<feature type="transmembrane region" description="Helical" evidence="8">
    <location>
        <begin position="90"/>
        <end position="115"/>
    </location>
</feature>
<comment type="caution">
    <text evidence="12">The sequence shown here is derived from an EMBL/GenBank/DDBJ whole genome shotgun (WGS) entry which is preliminary data.</text>
</comment>
<dbReference type="PANTHER" id="PTHR30566">
    <property type="entry name" value="YNAI-RELATED MECHANOSENSITIVE ION CHANNEL"/>
    <property type="match status" value="1"/>
</dbReference>
<dbReference type="SUPFAM" id="SSF82861">
    <property type="entry name" value="Mechanosensitive channel protein MscS (YggB), transmembrane region"/>
    <property type="match status" value="1"/>
</dbReference>
<proteinExistence type="inferred from homology"/>
<evidence type="ECO:0000259" key="10">
    <source>
        <dbReference type="Pfam" id="PF21082"/>
    </source>
</evidence>
<dbReference type="InterPro" id="IPR011066">
    <property type="entry name" value="MscS_channel_C_sf"/>
</dbReference>
<dbReference type="Gene3D" id="2.30.30.60">
    <property type="match status" value="1"/>
</dbReference>
<feature type="domain" description="Mechanosensitive ion channel MscS" evidence="9">
    <location>
        <begin position="180"/>
        <end position="246"/>
    </location>
</feature>
<evidence type="ECO:0000256" key="4">
    <source>
        <dbReference type="ARBA" id="ARBA00022692"/>
    </source>
</evidence>
<dbReference type="SUPFAM" id="SSF50182">
    <property type="entry name" value="Sm-like ribonucleoproteins"/>
    <property type="match status" value="1"/>
</dbReference>
<dbReference type="InterPro" id="IPR049142">
    <property type="entry name" value="MS_channel_1st"/>
</dbReference>
<dbReference type="EMBL" id="JBBHLI010000004">
    <property type="protein sequence ID" value="MEK9501269.1"/>
    <property type="molecule type" value="Genomic_DNA"/>
</dbReference>
<dbReference type="InterPro" id="IPR006685">
    <property type="entry name" value="MscS_channel_2nd"/>
</dbReference>
<dbReference type="Gene3D" id="3.30.70.100">
    <property type="match status" value="1"/>
</dbReference>
<evidence type="ECO:0000256" key="6">
    <source>
        <dbReference type="ARBA" id="ARBA00023136"/>
    </source>
</evidence>
<feature type="transmembrane region" description="Helical" evidence="8">
    <location>
        <begin position="160"/>
        <end position="182"/>
    </location>
</feature>
<comment type="similarity">
    <text evidence="2">Belongs to the MscS (TC 1.A.23) family.</text>
</comment>
<name>A0ABU9E959_9BACT</name>
<reference evidence="12 13" key="1">
    <citation type="submission" date="2024-02" db="EMBL/GenBank/DDBJ databases">
        <title>A novel Gemmatimonadota bacterium.</title>
        <authorList>
            <person name="Du Z.-J."/>
            <person name="Ye Y.-Q."/>
        </authorList>
    </citation>
    <scope>NUCLEOTIDE SEQUENCE [LARGE SCALE GENOMIC DNA]</scope>
    <source>
        <strain evidence="12 13">DH-20</strain>
    </source>
</reference>
<evidence type="ECO:0000256" key="5">
    <source>
        <dbReference type="ARBA" id="ARBA00022989"/>
    </source>
</evidence>
<dbReference type="InterPro" id="IPR023408">
    <property type="entry name" value="MscS_beta-dom_sf"/>
</dbReference>
<dbReference type="Pfam" id="PF21088">
    <property type="entry name" value="MS_channel_1st"/>
    <property type="match status" value="1"/>
</dbReference>
<evidence type="ECO:0000256" key="1">
    <source>
        <dbReference type="ARBA" id="ARBA00004651"/>
    </source>
</evidence>
<evidence type="ECO:0000256" key="7">
    <source>
        <dbReference type="SAM" id="MobiDB-lite"/>
    </source>
</evidence>
<evidence type="ECO:0000256" key="2">
    <source>
        <dbReference type="ARBA" id="ARBA00008017"/>
    </source>
</evidence>
<comment type="subcellular location">
    <subcellularLocation>
        <location evidence="1">Cell membrane</location>
        <topology evidence="1">Multi-pass membrane protein</topology>
    </subcellularLocation>
</comment>
<evidence type="ECO:0000259" key="11">
    <source>
        <dbReference type="Pfam" id="PF21088"/>
    </source>
</evidence>
<evidence type="ECO:0000259" key="9">
    <source>
        <dbReference type="Pfam" id="PF00924"/>
    </source>
</evidence>
<dbReference type="InterPro" id="IPR049278">
    <property type="entry name" value="MS_channel_C"/>
</dbReference>
<dbReference type="Pfam" id="PF21082">
    <property type="entry name" value="MS_channel_3rd"/>
    <property type="match status" value="1"/>
</dbReference>
<evidence type="ECO:0000256" key="3">
    <source>
        <dbReference type="ARBA" id="ARBA00022475"/>
    </source>
</evidence>
<protein>
    <submittedName>
        <fullName evidence="12">Mechanosensitive ion channel family protein</fullName>
    </submittedName>
</protein>
<keyword evidence="6 8" id="KW-0472">Membrane</keyword>
<feature type="transmembrane region" description="Helical" evidence="8">
    <location>
        <begin position="17"/>
        <end position="39"/>
    </location>
</feature>
<dbReference type="InterPro" id="IPR010920">
    <property type="entry name" value="LSM_dom_sf"/>
</dbReference>